<organism evidence="2 3">
    <name type="scientific">Candidatus Ordinivivax streblomastigis</name>
    <dbReference type="NCBI Taxonomy" id="2540710"/>
    <lineage>
        <taxon>Bacteria</taxon>
        <taxon>Pseudomonadati</taxon>
        <taxon>Bacteroidota</taxon>
        <taxon>Bacteroidia</taxon>
        <taxon>Bacteroidales</taxon>
        <taxon>Candidatus Ordinivivax</taxon>
    </lineage>
</organism>
<dbReference type="Pfam" id="PF07693">
    <property type="entry name" value="KAP_NTPase"/>
    <property type="match status" value="1"/>
</dbReference>
<dbReference type="Proteomes" id="UP000324575">
    <property type="component" value="Unassembled WGS sequence"/>
</dbReference>
<accession>A0A5M8P2J7</accession>
<reference evidence="2 3" key="1">
    <citation type="submission" date="2019-03" db="EMBL/GenBank/DDBJ databases">
        <title>Single cell metagenomics reveals metabolic interactions within the superorganism composed of flagellate Streblomastix strix and complex community of Bacteroidetes bacteria on its surface.</title>
        <authorList>
            <person name="Treitli S.C."/>
            <person name="Kolisko M."/>
            <person name="Husnik F."/>
            <person name="Keeling P."/>
            <person name="Hampl V."/>
        </authorList>
    </citation>
    <scope>NUCLEOTIDE SEQUENCE [LARGE SCALE GENOMIC DNA]</scope>
    <source>
        <strain evidence="2">St1</strain>
    </source>
</reference>
<evidence type="ECO:0000259" key="1">
    <source>
        <dbReference type="Pfam" id="PF07693"/>
    </source>
</evidence>
<feature type="domain" description="KAP NTPase" evidence="1">
    <location>
        <begin position="47"/>
        <end position="166"/>
    </location>
</feature>
<evidence type="ECO:0000313" key="3">
    <source>
        <dbReference type="Proteomes" id="UP000324575"/>
    </source>
</evidence>
<name>A0A5M8P2J7_9BACT</name>
<dbReference type="EMBL" id="SNRX01000006">
    <property type="protein sequence ID" value="KAA6302624.1"/>
    <property type="molecule type" value="Genomic_DNA"/>
</dbReference>
<sequence>MKEKTPFVFGKIADTNNFTDREKECKRLYQNFTSLVNTIVISPRRWGKTSLVKNVAQKITAENKDIKICMLDIFNVKTEMDFYMALAQAVLQATSSKWEELAENAKQFLSHLLPKISFSPDSLSEISFGISWEEMAKNVDEILELAETIAKAKNINIIVCIDEFQSINEFENPLAFQRKLRSHWQQHQQVSYCLYGSKRHMLLDIFSNVAMPFYKFGDILFLEKIDNAVWGQFIQKRFRDTGKEISKEDAERSAGLVENHSYYVQQLAQQAWLRTDKICDESIIMEAYEGVKNQLSLLFVGLIESLTNKQIDFLKAIVFGETNLSSKDILEKYKLGTSANVIKIREALLSKEIIDVNAQQIEIQDPIFKIWLKTDYFKMR</sequence>
<dbReference type="PANTHER" id="PTHR34301">
    <property type="entry name" value="DNA-BINDING PROTEIN-RELATED"/>
    <property type="match status" value="1"/>
</dbReference>
<gene>
    <name evidence="2" type="ORF">EZS26_001131</name>
</gene>
<comment type="caution">
    <text evidence="2">The sequence shown here is derived from an EMBL/GenBank/DDBJ whole genome shotgun (WGS) entry which is preliminary data.</text>
</comment>
<dbReference type="PANTHER" id="PTHR34301:SF8">
    <property type="entry name" value="ATPASE DOMAIN-CONTAINING PROTEIN"/>
    <property type="match status" value="1"/>
</dbReference>
<dbReference type="InterPro" id="IPR011646">
    <property type="entry name" value="KAP_P-loop"/>
</dbReference>
<evidence type="ECO:0000313" key="2">
    <source>
        <dbReference type="EMBL" id="KAA6302624.1"/>
    </source>
</evidence>
<dbReference type="InterPro" id="IPR027417">
    <property type="entry name" value="P-loop_NTPase"/>
</dbReference>
<dbReference type="Gene3D" id="3.40.50.300">
    <property type="entry name" value="P-loop containing nucleotide triphosphate hydrolases"/>
    <property type="match status" value="1"/>
</dbReference>
<protein>
    <recommendedName>
        <fullName evidence="1">KAP NTPase domain-containing protein</fullName>
    </recommendedName>
</protein>
<dbReference type="AlphaFoldDB" id="A0A5M8P2J7"/>
<dbReference type="SUPFAM" id="SSF52540">
    <property type="entry name" value="P-loop containing nucleoside triphosphate hydrolases"/>
    <property type="match status" value="1"/>
</dbReference>
<proteinExistence type="predicted"/>